<feature type="domain" description="Cadherin" evidence="9">
    <location>
        <begin position="802"/>
        <end position="908"/>
    </location>
</feature>
<evidence type="ECO:0000256" key="6">
    <source>
        <dbReference type="ARBA" id="ARBA00023136"/>
    </source>
</evidence>
<feature type="domain" description="Cadherin" evidence="9">
    <location>
        <begin position="577"/>
        <end position="698"/>
    </location>
</feature>
<keyword evidence="4 7" id="KW-0106">Calcium</keyword>
<reference evidence="10 11" key="1">
    <citation type="journal article" date="2021" name="Elife">
        <title>Chloroplast acquisition without the gene transfer in kleptoplastic sea slugs, Plakobranchus ocellatus.</title>
        <authorList>
            <person name="Maeda T."/>
            <person name="Takahashi S."/>
            <person name="Yoshida T."/>
            <person name="Shimamura S."/>
            <person name="Takaki Y."/>
            <person name="Nagai Y."/>
            <person name="Toyoda A."/>
            <person name="Suzuki Y."/>
            <person name="Arimoto A."/>
            <person name="Ishii H."/>
            <person name="Satoh N."/>
            <person name="Nishiyama T."/>
            <person name="Hasebe M."/>
            <person name="Maruyama T."/>
            <person name="Minagawa J."/>
            <person name="Obokata J."/>
            <person name="Shigenobu S."/>
        </authorList>
    </citation>
    <scope>NUCLEOTIDE SEQUENCE [LARGE SCALE GENOMIC DNA]</scope>
</reference>
<comment type="subcellular location">
    <subcellularLocation>
        <location evidence="1">Membrane</location>
    </subcellularLocation>
</comment>
<sequence length="1022" mass="113043">MWTSSICDLDLGMYSLGSSRTRELQNEAYELRLIGEIYPASPGYLGGLSFTYTDTGTNYFENTTTCPEKITGSQWNALKASDRPTGRFESHKTTHFNCALAKHSSPSSKALFDTEHDIHVTFRESLMYETVLYDAEYENTTLYDVICVISSSRPSLFPDVLYTSGSLLLLNSNGSVNHNKTPEIYIRLKCIHGNRQMSQKTVVVHVTRDLAPSFLNIPETVRTSAKHSRVGDVIYQLTVEDRDSTALTLSAENCSCPFTVSADGRVTVVENLRKWTVSTFTLNIYLSDGFNIVGPVVLHVLITAHEVSIRPEVTLDYENLKWRLNLTSLPLLLTADDGALQSPIHRVYFIVMDKNEAPQFHRKILTITTNEGKAGSLISTTEVRSSVSDPDVDDSLTFHILPDNMTRMIAIDKVTGYIRFNTDYDVDPLRMPSRLTFTVRARDKGDLENSVTAVLHIKDVNEPPTVSAPASVTVAEDMAPGSSIFLVYVNDEDSQDTLEIIVECEDHIGKLFDVSKKGLVRLHSNAVLDFETAKVYSFVISAHDGHTTSVPVTTQLRVTNVNEAPHSSRQDIAVEAEEGKAGRSVSTYDLRDVVTDPDHDLLYFSIKSCQIDSKKSLEDDRLGTDGSRNEPELIPFSIDSRSGWLFLSLDVDVTRKEAKRVYRLLIEATDAGGLSVNLQITVRFWKIFLTFVNAAPTMLGLPADLVVFEDSSAREVFRVRAIDQDGDSVVFRHHVEGVTATPWIDVDSETGAVRLSDRRPDLAMGSKVKVTIVLTSFDGHSVSESGILTITVIGVNDAPSFSAKTYSYTIDETEVGIPFTLAPELAVDHDLGDTLTFTLATLNGTRHHDFLVNATSGELCVKADYDIDQPGKSSDIELILTATDSYGLSKTAQVSLTIQDINDNPPEVLNEGNTFYVDSAFHQGARIGQVIARDRDSGFNGKLRFQIVGSSLNDTNKYLRQVTPGHRKDSDTQQPGRVRSMSGSQVGSGACQAARKGQEHVRPPGRRTPDQNSKRELKRPHN</sequence>
<evidence type="ECO:0000256" key="8">
    <source>
        <dbReference type="SAM" id="MobiDB-lite"/>
    </source>
</evidence>
<dbReference type="PROSITE" id="PS50268">
    <property type="entry name" value="CADHERIN_2"/>
    <property type="match status" value="5"/>
</dbReference>
<gene>
    <name evidence="10" type="ORF">ElyMa_002152400</name>
</gene>
<dbReference type="PRINTS" id="PR00205">
    <property type="entry name" value="CADHERIN"/>
</dbReference>
<dbReference type="InterPro" id="IPR020894">
    <property type="entry name" value="Cadherin_CS"/>
</dbReference>
<dbReference type="Proteomes" id="UP000762676">
    <property type="component" value="Unassembled WGS sequence"/>
</dbReference>
<dbReference type="CDD" id="cd11304">
    <property type="entry name" value="Cadherin_repeat"/>
    <property type="match status" value="6"/>
</dbReference>
<dbReference type="PANTHER" id="PTHR24026">
    <property type="entry name" value="FAT ATYPICAL CADHERIN-RELATED"/>
    <property type="match status" value="1"/>
</dbReference>
<dbReference type="PROSITE" id="PS00232">
    <property type="entry name" value="CADHERIN_1"/>
    <property type="match status" value="1"/>
</dbReference>
<dbReference type="AlphaFoldDB" id="A0AAV4FL65"/>
<dbReference type="InterPro" id="IPR040853">
    <property type="entry name" value="RapA2_cadherin-like"/>
</dbReference>
<accession>A0AAV4FL65</accession>
<dbReference type="GO" id="GO:0005509">
    <property type="term" value="F:calcium ion binding"/>
    <property type="evidence" value="ECO:0007669"/>
    <property type="project" value="UniProtKB-UniRule"/>
</dbReference>
<dbReference type="GO" id="GO:0007156">
    <property type="term" value="P:homophilic cell adhesion via plasma membrane adhesion molecules"/>
    <property type="evidence" value="ECO:0007669"/>
    <property type="project" value="InterPro"/>
</dbReference>
<dbReference type="Pfam" id="PF17803">
    <property type="entry name" value="Cadherin_4"/>
    <property type="match status" value="1"/>
</dbReference>
<evidence type="ECO:0000256" key="7">
    <source>
        <dbReference type="PROSITE-ProRule" id="PRU00043"/>
    </source>
</evidence>
<evidence type="ECO:0000256" key="1">
    <source>
        <dbReference type="ARBA" id="ARBA00004370"/>
    </source>
</evidence>
<feature type="region of interest" description="Disordered" evidence="8">
    <location>
        <begin position="962"/>
        <end position="1022"/>
    </location>
</feature>
<dbReference type="InterPro" id="IPR002126">
    <property type="entry name" value="Cadherin-like_dom"/>
</dbReference>
<comment type="caution">
    <text evidence="10">The sequence shown here is derived from an EMBL/GenBank/DDBJ whole genome shotgun (WGS) entry which is preliminary data.</text>
</comment>
<dbReference type="PANTHER" id="PTHR24026:SF126">
    <property type="entry name" value="PROTOCADHERIN FAT 4"/>
    <property type="match status" value="1"/>
</dbReference>
<evidence type="ECO:0000256" key="4">
    <source>
        <dbReference type="ARBA" id="ARBA00022837"/>
    </source>
</evidence>
<evidence type="ECO:0000256" key="3">
    <source>
        <dbReference type="ARBA" id="ARBA00022737"/>
    </source>
</evidence>
<feature type="domain" description="Cadherin" evidence="9">
    <location>
        <begin position="466"/>
        <end position="567"/>
    </location>
</feature>
<proteinExistence type="predicted"/>
<feature type="domain" description="Cadherin" evidence="9">
    <location>
        <begin position="707"/>
        <end position="801"/>
    </location>
</feature>
<evidence type="ECO:0000259" key="9">
    <source>
        <dbReference type="PROSITE" id="PS50268"/>
    </source>
</evidence>
<evidence type="ECO:0000313" key="11">
    <source>
        <dbReference type="Proteomes" id="UP000762676"/>
    </source>
</evidence>
<organism evidence="10 11">
    <name type="scientific">Elysia marginata</name>
    <dbReference type="NCBI Taxonomy" id="1093978"/>
    <lineage>
        <taxon>Eukaryota</taxon>
        <taxon>Metazoa</taxon>
        <taxon>Spiralia</taxon>
        <taxon>Lophotrochozoa</taxon>
        <taxon>Mollusca</taxon>
        <taxon>Gastropoda</taxon>
        <taxon>Heterobranchia</taxon>
        <taxon>Euthyneura</taxon>
        <taxon>Panpulmonata</taxon>
        <taxon>Sacoglossa</taxon>
        <taxon>Placobranchoidea</taxon>
        <taxon>Plakobranchidae</taxon>
        <taxon>Elysia</taxon>
    </lineage>
</organism>
<keyword evidence="6" id="KW-0472">Membrane</keyword>
<protein>
    <submittedName>
        <fullName evidence="10">Protocadherin Fat 1</fullName>
    </submittedName>
</protein>
<dbReference type="InterPro" id="IPR015919">
    <property type="entry name" value="Cadherin-like_sf"/>
</dbReference>
<keyword evidence="5" id="KW-1133">Transmembrane helix</keyword>
<dbReference type="SUPFAM" id="SSF49313">
    <property type="entry name" value="Cadherin-like"/>
    <property type="match status" value="6"/>
</dbReference>
<feature type="domain" description="Cadherin" evidence="9">
    <location>
        <begin position="375"/>
        <end position="466"/>
    </location>
</feature>
<dbReference type="EMBL" id="BMAT01004471">
    <property type="protein sequence ID" value="GFR74023.1"/>
    <property type="molecule type" value="Genomic_DNA"/>
</dbReference>
<dbReference type="SMART" id="SM00112">
    <property type="entry name" value="CA"/>
    <property type="match status" value="5"/>
</dbReference>
<name>A0AAV4FL65_9GAST</name>
<evidence type="ECO:0000313" key="10">
    <source>
        <dbReference type="EMBL" id="GFR74023.1"/>
    </source>
</evidence>
<dbReference type="Gene3D" id="2.60.40.60">
    <property type="entry name" value="Cadherins"/>
    <property type="match status" value="5"/>
</dbReference>
<keyword evidence="3" id="KW-0677">Repeat</keyword>
<keyword evidence="11" id="KW-1185">Reference proteome</keyword>
<evidence type="ECO:0000256" key="5">
    <source>
        <dbReference type="ARBA" id="ARBA00022989"/>
    </source>
</evidence>
<feature type="compositionally biased region" description="Basic and acidic residues" evidence="8">
    <location>
        <begin position="996"/>
        <end position="1015"/>
    </location>
</feature>
<keyword evidence="2" id="KW-0812">Transmembrane</keyword>
<dbReference type="GO" id="GO:0005886">
    <property type="term" value="C:plasma membrane"/>
    <property type="evidence" value="ECO:0007669"/>
    <property type="project" value="UniProtKB-SubCell"/>
</dbReference>
<evidence type="ECO:0000256" key="2">
    <source>
        <dbReference type="ARBA" id="ARBA00022692"/>
    </source>
</evidence>